<organism evidence="1 2">
    <name type="scientific">Kineosporia babensis</name>
    <dbReference type="NCBI Taxonomy" id="499548"/>
    <lineage>
        <taxon>Bacteria</taxon>
        <taxon>Bacillati</taxon>
        <taxon>Actinomycetota</taxon>
        <taxon>Actinomycetes</taxon>
        <taxon>Kineosporiales</taxon>
        <taxon>Kineosporiaceae</taxon>
        <taxon>Kineosporia</taxon>
    </lineage>
</organism>
<reference evidence="1" key="1">
    <citation type="submission" date="2021-11" db="EMBL/GenBank/DDBJ databases">
        <title>Streptomyces corallinus and Kineosporia corallina sp. nov., two new coral-derived marine actinobacteria.</title>
        <authorList>
            <person name="Buangrab K."/>
            <person name="Sutthacheep M."/>
            <person name="Yeemin T."/>
            <person name="Harunari E."/>
            <person name="Igarashi Y."/>
            <person name="Sripreechasak P."/>
            <person name="Kanchanasin P."/>
            <person name="Tanasupawat S."/>
            <person name="Phongsopitanun W."/>
        </authorList>
    </citation>
    <scope>NUCLEOTIDE SEQUENCE</scope>
    <source>
        <strain evidence="1">JCM 31032</strain>
    </source>
</reference>
<sequence>MLTAIIVATDGTEYVIGRHGTRADQSRLIERLLLPQAPGPVALAEVLAFLSTSPDAILVEGAFGRPPLISFPAGQEIQAWLHPTRLSRDGDLVRLEFFFYAWRWEHPAVTEVRKGFVEVGPGREAFFDHFAFRDLPEIPMTRRMTRERVAELLATELYLEPDEALVGERLLTLRDVPVGVRPVWVKQAAAVGDLLTVLLAQDGTEYVLTAGLGRGSRALAERMLSAGEHQELADLLAFAQGEKLVDPEAPVMERIRAQVWPLRCTDAGLSFFTHRYAEQGEGFEVFRWTANVTEGCETLLVKQPFADLRPSSVKRHHPPARRPRPLTPEALPVADWVREVCWDRFLPVGRLTMMTRMERGLAETHWVQQVVTLDNDSWMLDETPIENTRLDSVIVRTVDGTDFVLGPGERADEAAELVLRVRSGGRLEELADVMLRGALPDVGAGLLVEGTDIDPPLEDIHPWGAQVREWAHPLRAARDGASLSIDFFSYHRTAEQEVALVRWSVRAQENLDDAPSASVTCHEVARLGDEIVVHDQPRVLRQASVSPPARRARRAAFDVPVRENYGLALQKVAWVDRLGVEKATGSTLSWYADIAAVHIRAHDGAEYLLGQYDSYEDEIRLVERVLLSTDQPHELEALAEALASGRNEDLVRAAPSEWGGQPPVGGRVHPLRHEREGPIVRLQFFSSRWYESCPPVGVVLKWFIQVGPDTPTVFERHALR</sequence>
<evidence type="ECO:0000313" key="2">
    <source>
        <dbReference type="Proteomes" id="UP001138997"/>
    </source>
</evidence>
<proteinExistence type="predicted"/>
<comment type="caution">
    <text evidence="1">The sequence shown here is derived from an EMBL/GenBank/DDBJ whole genome shotgun (WGS) entry which is preliminary data.</text>
</comment>
<accession>A0A9X1SXX2</accession>
<gene>
    <name evidence="1" type="ORF">LR394_36625</name>
</gene>
<protein>
    <submittedName>
        <fullName evidence="1">Uncharacterized protein</fullName>
    </submittedName>
</protein>
<dbReference type="EMBL" id="JAJOMB010000030">
    <property type="protein sequence ID" value="MCD5316436.1"/>
    <property type="molecule type" value="Genomic_DNA"/>
</dbReference>
<keyword evidence="2" id="KW-1185">Reference proteome</keyword>
<name>A0A9X1SXX2_9ACTN</name>
<dbReference type="RefSeq" id="WP_231449288.1">
    <property type="nucleotide sequence ID" value="NZ_JAJOMB010000030.1"/>
</dbReference>
<evidence type="ECO:0000313" key="1">
    <source>
        <dbReference type="EMBL" id="MCD5316436.1"/>
    </source>
</evidence>
<dbReference type="Proteomes" id="UP001138997">
    <property type="component" value="Unassembled WGS sequence"/>
</dbReference>
<dbReference type="AlphaFoldDB" id="A0A9X1SXX2"/>